<dbReference type="Proteomes" id="UP001209317">
    <property type="component" value="Unassembled WGS sequence"/>
</dbReference>
<evidence type="ECO:0000259" key="1">
    <source>
        <dbReference type="Pfam" id="PF13004"/>
    </source>
</evidence>
<name>A0AAE3IM52_9BACT</name>
<proteinExistence type="predicted"/>
<reference evidence="3" key="1">
    <citation type="submission" date="2022-10" db="EMBL/GenBank/DDBJ databases">
        <authorList>
            <person name="Kim H.S."/>
            <person name="Kim J.-S."/>
            <person name="Suh M.K."/>
            <person name="Eom M.K."/>
            <person name="Lee J.-S."/>
        </authorList>
    </citation>
    <scope>NUCLEOTIDE SEQUENCE</scope>
    <source>
        <strain evidence="3">LIP-5</strain>
    </source>
</reference>
<dbReference type="InterPro" id="IPR013783">
    <property type="entry name" value="Ig-like_fold"/>
</dbReference>
<dbReference type="Gene3D" id="2.160.20.10">
    <property type="entry name" value="Single-stranded right-handed beta-helix, Pectin lyase-like"/>
    <property type="match status" value="1"/>
</dbReference>
<dbReference type="Gene3D" id="2.60.40.10">
    <property type="entry name" value="Immunoglobulins"/>
    <property type="match status" value="1"/>
</dbReference>
<sequence>MIKKSIIFQLLGMILFFMSIVACRKIDQESFTPKTPEISFEQQEVRVGNDIDTIEVDLKSNLPWRVKTAAKWLSILNANGSADDKVRVAIQKNRTTTERQATLEAYITGKDKTELTIIQNAGDPAPDYTRHFYVRTDGLEESDGLSWSKSTTLDAALDRALSGDIIHVAAGTYKPKVTITGGNTSADKDKTFEITQNVKLIGGYPEQATVGAVANPEINKTTLSGQLATGKVYHTMVITALPEQDKKVEMDGFTIRDGSAHSANSSVIINGIAVNRSFGGGLVVAGSKVEIKNSIISNNETSTHCAGVFLTGNAHVTFRNSSVSSNSGLVATTNGAGIWNDGSTLYMYDSEVVGNRGGGVGGGIYAINTARTSYNYLFNVTIANNEVGTMGATTRTGAGIYAREKSKFVIVNSTIYGNKNNGSAFGAGISLYGVCTVDLVNSTVSNNDGGQGNTGVPAGSAIYNNPAHANILNIYNSIVSGNTGATAEVGGTNISRSSVIGTGVFNYDGVLDARQSFDPTTAFNPFGRYGGFGQTVPLANSGSAAAKSGMSTLQLQILASNLALESDLLSVDQNGKSRSGKTVMGAAIPQ</sequence>
<dbReference type="AlphaFoldDB" id="A0AAE3IM52"/>
<dbReference type="SUPFAM" id="SSF51126">
    <property type="entry name" value="Pectin lyase-like"/>
    <property type="match status" value="1"/>
</dbReference>
<accession>A0AAE3IM52</accession>
<keyword evidence="4" id="KW-1185">Reference proteome</keyword>
<dbReference type="InterPro" id="IPR039448">
    <property type="entry name" value="Beta_helix"/>
</dbReference>
<dbReference type="InterPro" id="IPR006626">
    <property type="entry name" value="PbH1"/>
</dbReference>
<dbReference type="EMBL" id="JAOTPL010000009">
    <property type="protein sequence ID" value="MCU7694434.1"/>
    <property type="molecule type" value="Genomic_DNA"/>
</dbReference>
<dbReference type="Pfam" id="PF13229">
    <property type="entry name" value="Beta_helix"/>
    <property type="match status" value="1"/>
</dbReference>
<organism evidence="3 4">
    <name type="scientific">Haoranjiania flava</name>
    <dbReference type="NCBI Taxonomy" id="1856322"/>
    <lineage>
        <taxon>Bacteria</taxon>
        <taxon>Pseudomonadati</taxon>
        <taxon>Bacteroidota</taxon>
        <taxon>Chitinophagia</taxon>
        <taxon>Chitinophagales</taxon>
        <taxon>Chitinophagaceae</taxon>
        <taxon>Haoranjiania</taxon>
    </lineage>
</organism>
<dbReference type="InterPro" id="IPR011050">
    <property type="entry name" value="Pectin_lyase_fold/virulence"/>
</dbReference>
<dbReference type="PROSITE" id="PS51257">
    <property type="entry name" value="PROKAR_LIPOPROTEIN"/>
    <property type="match status" value="1"/>
</dbReference>
<dbReference type="InterPro" id="IPR012334">
    <property type="entry name" value="Pectin_lyas_fold"/>
</dbReference>
<comment type="caution">
    <text evidence="3">The sequence shown here is derived from an EMBL/GenBank/DDBJ whole genome shotgun (WGS) entry which is preliminary data.</text>
</comment>
<evidence type="ECO:0000313" key="4">
    <source>
        <dbReference type="Proteomes" id="UP001209317"/>
    </source>
</evidence>
<evidence type="ECO:0000259" key="2">
    <source>
        <dbReference type="Pfam" id="PF13229"/>
    </source>
</evidence>
<dbReference type="InterPro" id="IPR024361">
    <property type="entry name" value="BACON"/>
</dbReference>
<dbReference type="Pfam" id="PF13004">
    <property type="entry name" value="BACON"/>
    <property type="match status" value="1"/>
</dbReference>
<protein>
    <recommendedName>
        <fullName evidence="5">BACON domain-containing protein</fullName>
    </recommendedName>
</protein>
<feature type="domain" description="Right handed beta helix" evidence="2">
    <location>
        <begin position="307"/>
        <end position="492"/>
    </location>
</feature>
<gene>
    <name evidence="3" type="ORF">OD355_07885</name>
</gene>
<dbReference type="RefSeq" id="WP_263037920.1">
    <property type="nucleotide sequence ID" value="NZ_JAOTPL010000009.1"/>
</dbReference>
<feature type="domain" description="BACON" evidence="1">
    <location>
        <begin position="64"/>
        <end position="120"/>
    </location>
</feature>
<dbReference type="SMART" id="SM00710">
    <property type="entry name" value="PbH1"/>
    <property type="match status" value="8"/>
</dbReference>
<dbReference type="CDD" id="cd14948">
    <property type="entry name" value="BACON"/>
    <property type="match status" value="1"/>
</dbReference>
<evidence type="ECO:0000313" key="3">
    <source>
        <dbReference type="EMBL" id="MCU7694434.1"/>
    </source>
</evidence>
<evidence type="ECO:0008006" key="5">
    <source>
        <dbReference type="Google" id="ProtNLM"/>
    </source>
</evidence>